<dbReference type="EMBL" id="OU898283">
    <property type="protein sequence ID" value="CAG9839982.1"/>
    <property type="molecule type" value="Genomic_DNA"/>
</dbReference>
<evidence type="ECO:0000313" key="1">
    <source>
        <dbReference type="EMBL" id="CAG9839982.1"/>
    </source>
</evidence>
<accession>A0A9N9T6W5</accession>
<keyword evidence="2" id="KW-1185">Reference proteome</keyword>
<dbReference type="Proteomes" id="UP001153709">
    <property type="component" value="Chromosome 8"/>
</dbReference>
<dbReference type="PANTHER" id="PTHR47027:SF20">
    <property type="entry name" value="REVERSE TRANSCRIPTASE-LIKE PROTEIN WITH RNA-DIRECTED DNA POLYMERASE DOMAIN"/>
    <property type="match status" value="1"/>
</dbReference>
<dbReference type="OrthoDB" id="6752912at2759"/>
<gene>
    <name evidence="1" type="ORF">DIABBA_LOCUS12690</name>
</gene>
<sequence>MMTNLVPNELIEIEKSPIELVEKYVYLGHEIRLTRDNQTCELLRRISLGWAAFRKMRDIFKTNIPIHLKRKAFNQCVLPVLTYGAETLTLTKTSAE</sequence>
<reference evidence="1" key="1">
    <citation type="submission" date="2022-01" db="EMBL/GenBank/DDBJ databases">
        <authorList>
            <person name="King R."/>
        </authorList>
    </citation>
    <scope>NUCLEOTIDE SEQUENCE</scope>
</reference>
<dbReference type="PANTHER" id="PTHR47027">
    <property type="entry name" value="REVERSE TRANSCRIPTASE DOMAIN-CONTAINING PROTEIN"/>
    <property type="match status" value="1"/>
</dbReference>
<proteinExistence type="predicted"/>
<evidence type="ECO:0000313" key="2">
    <source>
        <dbReference type="Proteomes" id="UP001153709"/>
    </source>
</evidence>
<organism evidence="1 2">
    <name type="scientific">Diabrotica balteata</name>
    <name type="common">Banded cucumber beetle</name>
    <dbReference type="NCBI Taxonomy" id="107213"/>
    <lineage>
        <taxon>Eukaryota</taxon>
        <taxon>Metazoa</taxon>
        <taxon>Ecdysozoa</taxon>
        <taxon>Arthropoda</taxon>
        <taxon>Hexapoda</taxon>
        <taxon>Insecta</taxon>
        <taxon>Pterygota</taxon>
        <taxon>Neoptera</taxon>
        <taxon>Endopterygota</taxon>
        <taxon>Coleoptera</taxon>
        <taxon>Polyphaga</taxon>
        <taxon>Cucujiformia</taxon>
        <taxon>Chrysomeloidea</taxon>
        <taxon>Chrysomelidae</taxon>
        <taxon>Galerucinae</taxon>
        <taxon>Diabroticina</taxon>
        <taxon>Diabroticites</taxon>
        <taxon>Diabrotica</taxon>
    </lineage>
</organism>
<evidence type="ECO:0008006" key="3">
    <source>
        <dbReference type="Google" id="ProtNLM"/>
    </source>
</evidence>
<protein>
    <recommendedName>
        <fullName evidence="3">Reverse transcriptase</fullName>
    </recommendedName>
</protein>
<dbReference type="AlphaFoldDB" id="A0A9N9T6W5"/>
<name>A0A9N9T6W5_DIABA</name>